<evidence type="ECO:0000256" key="6">
    <source>
        <dbReference type="ARBA" id="ARBA00023170"/>
    </source>
</evidence>
<keyword evidence="4 8" id="KW-1133">Transmembrane helix</keyword>
<dbReference type="GO" id="GO:0043025">
    <property type="term" value="C:neuronal cell body"/>
    <property type="evidence" value="ECO:0007669"/>
    <property type="project" value="TreeGrafter"/>
</dbReference>
<keyword evidence="7" id="KW-0807">Transducer</keyword>
<keyword evidence="2" id="KW-1003">Cell membrane</keyword>
<evidence type="ECO:0000256" key="4">
    <source>
        <dbReference type="ARBA" id="ARBA00022989"/>
    </source>
</evidence>
<dbReference type="AlphaFoldDB" id="A0A482W6B0"/>
<sequence>MIIKNMTVYILELCYMIRRCTDVCREANRTIILLSGVKIDICREEERNCMIATSLTLTNSNLQFRACGLFAINNSLLYSICGAVSSYLFVTLQLDLQSSRKIQKIDI</sequence>
<dbReference type="EMBL" id="QDEB01027537">
    <property type="protein sequence ID" value="RZC40257.1"/>
    <property type="molecule type" value="Genomic_DNA"/>
</dbReference>
<name>A0A482W6B0_ASBVE</name>
<dbReference type="GO" id="GO:0005886">
    <property type="term" value="C:plasma membrane"/>
    <property type="evidence" value="ECO:0007669"/>
    <property type="project" value="UniProtKB-SubCell"/>
</dbReference>
<evidence type="ECO:0000313" key="10">
    <source>
        <dbReference type="Proteomes" id="UP000292052"/>
    </source>
</evidence>
<dbReference type="GO" id="GO:0030425">
    <property type="term" value="C:dendrite"/>
    <property type="evidence" value="ECO:0007669"/>
    <property type="project" value="TreeGrafter"/>
</dbReference>
<dbReference type="OrthoDB" id="6425201at2759"/>
<evidence type="ECO:0000313" key="9">
    <source>
        <dbReference type="EMBL" id="RZC40257.1"/>
    </source>
</evidence>
<keyword evidence="3 8" id="KW-0812">Transmembrane</keyword>
<dbReference type="GO" id="GO:0030424">
    <property type="term" value="C:axon"/>
    <property type="evidence" value="ECO:0007669"/>
    <property type="project" value="TreeGrafter"/>
</dbReference>
<comment type="caution">
    <text evidence="9">The sequence shown here is derived from an EMBL/GenBank/DDBJ whole genome shotgun (WGS) entry which is preliminary data.</text>
</comment>
<keyword evidence="5 8" id="KW-0472">Membrane</keyword>
<dbReference type="GO" id="GO:0050909">
    <property type="term" value="P:sensory perception of taste"/>
    <property type="evidence" value="ECO:0007669"/>
    <property type="project" value="InterPro"/>
</dbReference>
<evidence type="ECO:0000256" key="3">
    <source>
        <dbReference type="ARBA" id="ARBA00022692"/>
    </source>
</evidence>
<keyword evidence="10" id="KW-1185">Reference proteome</keyword>
<dbReference type="Pfam" id="PF08395">
    <property type="entry name" value="7tm_7"/>
    <property type="match status" value="1"/>
</dbReference>
<keyword evidence="6" id="KW-0675">Receptor</keyword>
<dbReference type="Proteomes" id="UP000292052">
    <property type="component" value="Unassembled WGS sequence"/>
</dbReference>
<protein>
    <submittedName>
        <fullName evidence="9">7tm 7 domain containing protein</fullName>
    </submittedName>
</protein>
<dbReference type="GO" id="GO:0008049">
    <property type="term" value="P:male courtship behavior"/>
    <property type="evidence" value="ECO:0007669"/>
    <property type="project" value="TreeGrafter"/>
</dbReference>
<organism evidence="9 10">
    <name type="scientific">Asbolus verrucosus</name>
    <name type="common">Desert ironclad beetle</name>
    <dbReference type="NCBI Taxonomy" id="1661398"/>
    <lineage>
        <taxon>Eukaryota</taxon>
        <taxon>Metazoa</taxon>
        <taxon>Ecdysozoa</taxon>
        <taxon>Arthropoda</taxon>
        <taxon>Hexapoda</taxon>
        <taxon>Insecta</taxon>
        <taxon>Pterygota</taxon>
        <taxon>Neoptera</taxon>
        <taxon>Endopterygota</taxon>
        <taxon>Coleoptera</taxon>
        <taxon>Polyphaga</taxon>
        <taxon>Cucujiformia</taxon>
        <taxon>Tenebrionidae</taxon>
        <taxon>Pimeliinae</taxon>
        <taxon>Asbolus</taxon>
    </lineage>
</organism>
<dbReference type="InterPro" id="IPR013604">
    <property type="entry name" value="7TM_chemorcpt"/>
</dbReference>
<evidence type="ECO:0000256" key="1">
    <source>
        <dbReference type="ARBA" id="ARBA00004651"/>
    </source>
</evidence>
<evidence type="ECO:0000256" key="8">
    <source>
        <dbReference type="SAM" id="Phobius"/>
    </source>
</evidence>
<dbReference type="PANTHER" id="PTHR21143">
    <property type="entry name" value="INVERTEBRATE GUSTATORY RECEPTOR"/>
    <property type="match status" value="1"/>
</dbReference>
<evidence type="ECO:0000256" key="5">
    <source>
        <dbReference type="ARBA" id="ARBA00023136"/>
    </source>
</evidence>
<comment type="subcellular location">
    <subcellularLocation>
        <location evidence="1">Cell membrane</location>
        <topology evidence="1">Multi-pass membrane protein</topology>
    </subcellularLocation>
</comment>
<dbReference type="GO" id="GO:0007635">
    <property type="term" value="P:chemosensory behavior"/>
    <property type="evidence" value="ECO:0007669"/>
    <property type="project" value="TreeGrafter"/>
</dbReference>
<accession>A0A482W6B0</accession>
<proteinExistence type="predicted"/>
<evidence type="ECO:0000256" key="7">
    <source>
        <dbReference type="ARBA" id="ARBA00023224"/>
    </source>
</evidence>
<evidence type="ECO:0000256" key="2">
    <source>
        <dbReference type="ARBA" id="ARBA00022475"/>
    </source>
</evidence>
<dbReference type="PANTHER" id="PTHR21143:SF104">
    <property type="entry name" value="GUSTATORY RECEPTOR 8A-RELATED"/>
    <property type="match status" value="1"/>
</dbReference>
<gene>
    <name evidence="9" type="ORF">BDFB_014096</name>
</gene>
<feature type="transmembrane region" description="Helical" evidence="8">
    <location>
        <begin position="76"/>
        <end position="94"/>
    </location>
</feature>
<reference evidence="9 10" key="1">
    <citation type="submission" date="2017-03" db="EMBL/GenBank/DDBJ databases">
        <title>Genome of the blue death feigning beetle - Asbolus verrucosus.</title>
        <authorList>
            <person name="Rider S.D."/>
        </authorList>
    </citation>
    <scope>NUCLEOTIDE SEQUENCE [LARGE SCALE GENOMIC DNA]</scope>
    <source>
        <strain evidence="9">Butters</strain>
        <tissue evidence="9">Head and leg muscle</tissue>
    </source>
</reference>
<dbReference type="GO" id="GO:0007165">
    <property type="term" value="P:signal transduction"/>
    <property type="evidence" value="ECO:0007669"/>
    <property type="project" value="UniProtKB-KW"/>
</dbReference>